<name>J9GTW1_9ZZZZ</name>
<protein>
    <submittedName>
        <fullName evidence="1">Uncharacterized protein</fullName>
    </submittedName>
</protein>
<reference evidence="1" key="1">
    <citation type="journal article" date="2012" name="PLoS ONE">
        <title>Gene sets for utilization of primary and secondary nutrition supplies in the distal gut of endangered iberian lynx.</title>
        <authorList>
            <person name="Alcaide M."/>
            <person name="Messina E."/>
            <person name="Richter M."/>
            <person name="Bargiela R."/>
            <person name="Peplies J."/>
            <person name="Huws S.A."/>
            <person name="Newbold C.J."/>
            <person name="Golyshin P.N."/>
            <person name="Simon M.A."/>
            <person name="Lopez G."/>
            <person name="Yakimov M.M."/>
            <person name="Ferrer M."/>
        </authorList>
    </citation>
    <scope>NUCLEOTIDE SEQUENCE</scope>
</reference>
<evidence type="ECO:0000313" key="1">
    <source>
        <dbReference type="EMBL" id="EJX06193.1"/>
    </source>
</evidence>
<organism evidence="1">
    <name type="scientific">gut metagenome</name>
    <dbReference type="NCBI Taxonomy" id="749906"/>
    <lineage>
        <taxon>unclassified sequences</taxon>
        <taxon>metagenomes</taxon>
        <taxon>organismal metagenomes</taxon>
    </lineage>
</organism>
<accession>J9GTW1</accession>
<dbReference type="EMBL" id="AMCI01001232">
    <property type="protein sequence ID" value="EJX06193.1"/>
    <property type="molecule type" value="Genomic_DNA"/>
</dbReference>
<dbReference type="AlphaFoldDB" id="J9GTW1"/>
<sequence length="37" mass="4310">MGHFYTTKKAEVINKYIVRLIVTIYYSYTASGTLLHN</sequence>
<proteinExistence type="predicted"/>
<gene>
    <name evidence="1" type="ORF">EVA_05701</name>
</gene>
<comment type="caution">
    <text evidence="1">The sequence shown here is derived from an EMBL/GenBank/DDBJ whole genome shotgun (WGS) entry which is preliminary data.</text>
</comment>